<accession>A0A7S0V870</accession>
<feature type="transmembrane region" description="Helical" evidence="1">
    <location>
        <begin position="28"/>
        <end position="48"/>
    </location>
</feature>
<sequence length="474" mass="52941">MMMPTHKDVIHHNTSTIKRRLLQLLRFFYTYRTTFFAYSVFFVALLHYTKVHYPIHFPRTGQDSSTQTCTDKFQSVGLDFGEGDSLRVSVSQHALARRKLYESMAVAASRDGITLGGVVTQGLSQQDLFQFTPLLPSENGSDHNDQLKHILEDKIDSNYLSLIADSSQSLSNSPNIRGKLSILYKKNSNHSVFPVKKKYVLFQDSKTHDDFVISPLLHALKVPVRAIILPLRNPSTSARMRDAISRWLMPKMDSNSSSVPKADLHGIATWPQDWQMLHATLFHASSHSDPKPASAAEVAVELESIRRTTQATCPIKAILERVVLTPLGVVVGCWQVLHSGGEPAEIRRALTAALPAAPPPEQQMIRNPVILHTTLARFLLPRSGIRNTSVPFSHSLATPAHPYLSPGVVGTKIPEATAAAMREMVRKLSDELCGLETEFNEAWFVEEHDLLALALYGSVKHHMAQFQCPKRLMF</sequence>
<keyword evidence="1" id="KW-0472">Membrane</keyword>
<evidence type="ECO:0000313" key="2">
    <source>
        <dbReference type="EMBL" id="CAD8779869.1"/>
    </source>
</evidence>
<dbReference type="PANTHER" id="PTHR37204">
    <property type="entry name" value="TRANSMEMBRANE PROTEIN"/>
    <property type="match status" value="1"/>
</dbReference>
<dbReference type="PANTHER" id="PTHR37204:SF1">
    <property type="entry name" value="TRANSMEMBRANE PROTEIN"/>
    <property type="match status" value="1"/>
</dbReference>
<dbReference type="EMBL" id="HBFM01022377">
    <property type="protein sequence ID" value="CAD8779869.1"/>
    <property type="molecule type" value="Transcribed_RNA"/>
</dbReference>
<name>A0A7S0V870_9CHLO</name>
<protein>
    <submittedName>
        <fullName evidence="2">Uncharacterized protein</fullName>
    </submittedName>
</protein>
<keyword evidence="1" id="KW-1133">Transmembrane helix</keyword>
<dbReference type="AlphaFoldDB" id="A0A7S0V870"/>
<gene>
    <name evidence="2" type="ORF">PPAR00522_LOCUS14541</name>
</gene>
<reference evidence="2" key="1">
    <citation type="submission" date="2021-01" db="EMBL/GenBank/DDBJ databases">
        <authorList>
            <person name="Corre E."/>
            <person name="Pelletier E."/>
            <person name="Niang G."/>
            <person name="Scheremetjew M."/>
            <person name="Finn R."/>
            <person name="Kale V."/>
            <person name="Holt S."/>
            <person name="Cochrane G."/>
            <person name="Meng A."/>
            <person name="Brown T."/>
            <person name="Cohen L."/>
        </authorList>
    </citation>
    <scope>NUCLEOTIDE SEQUENCE</scope>
    <source>
        <strain evidence="2">SAG 63-3</strain>
    </source>
</reference>
<proteinExistence type="predicted"/>
<organism evidence="2">
    <name type="scientific">Polytomella parva</name>
    <dbReference type="NCBI Taxonomy" id="51329"/>
    <lineage>
        <taxon>Eukaryota</taxon>
        <taxon>Viridiplantae</taxon>
        <taxon>Chlorophyta</taxon>
        <taxon>core chlorophytes</taxon>
        <taxon>Chlorophyceae</taxon>
        <taxon>CS clade</taxon>
        <taxon>Chlamydomonadales</taxon>
        <taxon>Chlamydomonadaceae</taxon>
        <taxon>Polytomella</taxon>
    </lineage>
</organism>
<evidence type="ECO:0000256" key="1">
    <source>
        <dbReference type="SAM" id="Phobius"/>
    </source>
</evidence>
<keyword evidence="1" id="KW-0812">Transmembrane</keyword>